<protein>
    <recommendedName>
        <fullName evidence="3">MORF/ORRM1/DAG-like MORF domain-containing protein</fullName>
    </recommendedName>
</protein>
<sequence>MSVRDFSTSDPKPKYSNDPPTFSDYGCDFEHWLVVMDLPRAKLTRDEMINIYIKTLAMVVGRYIDIENKNYRGEPFINGQAVPYDLKYHQQYYKRINRLDRPCEACKLLFGGIELSHIRLWSDSEELD</sequence>
<evidence type="ECO:0000256" key="2">
    <source>
        <dbReference type="ARBA" id="ARBA00022946"/>
    </source>
</evidence>
<dbReference type="GO" id="GO:0006397">
    <property type="term" value="P:mRNA processing"/>
    <property type="evidence" value="ECO:0007669"/>
    <property type="project" value="UniProtKB-KW"/>
</dbReference>
<evidence type="ECO:0000313" key="4">
    <source>
        <dbReference type="EnsemblPlants" id="MELO3C031813.2.1"/>
    </source>
</evidence>
<dbReference type="GO" id="GO:0005739">
    <property type="term" value="C:mitochondrion"/>
    <property type="evidence" value="ECO:0007669"/>
    <property type="project" value="TreeGrafter"/>
</dbReference>
<keyword evidence="1" id="KW-0507">mRNA processing</keyword>
<dbReference type="PANTHER" id="PTHR31346:SF4">
    <property type="entry name" value="MULTIPLE ORGANELLAR RNA EDITING FACTOR 8, CHLOROPLASTIC_MITOCHONDRIAL"/>
    <property type="match status" value="1"/>
</dbReference>
<dbReference type="InterPro" id="IPR054059">
    <property type="entry name" value="MORF/ORRM1/DAG-like_MORF"/>
</dbReference>
<name>A0A9I9ECB9_CUCME</name>
<dbReference type="Pfam" id="PF21864">
    <property type="entry name" value="MORF_dom"/>
    <property type="match status" value="1"/>
</dbReference>
<dbReference type="PANTHER" id="PTHR31346">
    <property type="entry name" value="MULTIPLE ORGANELLAR RNA EDITING FACTOR 2, CHLOROPLASTIC-RELATED-RELATED"/>
    <property type="match status" value="1"/>
</dbReference>
<accession>A0A9I9ECB9</accession>
<evidence type="ECO:0000259" key="3">
    <source>
        <dbReference type="Pfam" id="PF21864"/>
    </source>
</evidence>
<dbReference type="GO" id="GO:0080156">
    <property type="term" value="P:mitochondrial mRNA modification"/>
    <property type="evidence" value="ECO:0007669"/>
    <property type="project" value="TreeGrafter"/>
</dbReference>
<dbReference type="EnsemblPlants" id="MELO3C031813.2.1">
    <property type="protein sequence ID" value="MELO3C031813.2.1"/>
    <property type="gene ID" value="MELO3C031813.2"/>
</dbReference>
<proteinExistence type="predicted"/>
<dbReference type="Gramene" id="MELO3C031813.2.1">
    <property type="protein sequence ID" value="MELO3C031813.2.1"/>
    <property type="gene ID" value="MELO3C031813.2"/>
</dbReference>
<feature type="domain" description="MORF/ORRM1/DAG-like MORF" evidence="3">
    <location>
        <begin position="29"/>
        <end position="68"/>
    </location>
</feature>
<reference evidence="4" key="1">
    <citation type="submission" date="2023-03" db="UniProtKB">
        <authorList>
            <consortium name="EnsemblPlants"/>
        </authorList>
    </citation>
    <scope>IDENTIFICATION</scope>
</reference>
<dbReference type="GO" id="GO:0016554">
    <property type="term" value="P:cytidine to uridine editing"/>
    <property type="evidence" value="ECO:0007669"/>
    <property type="project" value="InterPro"/>
</dbReference>
<dbReference type="InterPro" id="IPR039206">
    <property type="entry name" value="MORF/ORRM1/DAG-like"/>
</dbReference>
<keyword evidence="2" id="KW-0809">Transit peptide</keyword>
<evidence type="ECO:0000256" key="1">
    <source>
        <dbReference type="ARBA" id="ARBA00022664"/>
    </source>
</evidence>
<dbReference type="AlphaFoldDB" id="A0A9I9ECB9"/>
<organism evidence="4">
    <name type="scientific">Cucumis melo</name>
    <name type="common">Muskmelon</name>
    <dbReference type="NCBI Taxonomy" id="3656"/>
    <lineage>
        <taxon>Eukaryota</taxon>
        <taxon>Viridiplantae</taxon>
        <taxon>Streptophyta</taxon>
        <taxon>Embryophyta</taxon>
        <taxon>Tracheophyta</taxon>
        <taxon>Spermatophyta</taxon>
        <taxon>Magnoliopsida</taxon>
        <taxon>eudicotyledons</taxon>
        <taxon>Gunneridae</taxon>
        <taxon>Pentapetalae</taxon>
        <taxon>rosids</taxon>
        <taxon>fabids</taxon>
        <taxon>Cucurbitales</taxon>
        <taxon>Cucurbitaceae</taxon>
        <taxon>Benincaseae</taxon>
        <taxon>Cucumis</taxon>
    </lineage>
</organism>